<dbReference type="AlphaFoldDB" id="A0A1G8R6H0"/>
<gene>
    <name evidence="1" type="ORF">SAMN04488026_101269</name>
</gene>
<sequence>MSNWQSEALVTDEFPHWAKPATLDVDPGSGSVELERRNSASNWESFQSFDTAGAYKVEVVNCPEMRVSTTVDAMFRWTWNG</sequence>
<name>A0A1G8R6H0_9RHOB</name>
<evidence type="ECO:0000313" key="2">
    <source>
        <dbReference type="Proteomes" id="UP000199382"/>
    </source>
</evidence>
<organism evidence="1 2">
    <name type="scientific">Aliiruegeria lutimaris</name>
    <dbReference type="NCBI Taxonomy" id="571298"/>
    <lineage>
        <taxon>Bacteria</taxon>
        <taxon>Pseudomonadati</taxon>
        <taxon>Pseudomonadota</taxon>
        <taxon>Alphaproteobacteria</taxon>
        <taxon>Rhodobacterales</taxon>
        <taxon>Roseobacteraceae</taxon>
        <taxon>Aliiruegeria</taxon>
    </lineage>
</organism>
<keyword evidence="2" id="KW-1185">Reference proteome</keyword>
<dbReference type="OrthoDB" id="7859832at2"/>
<evidence type="ECO:0000313" key="1">
    <source>
        <dbReference type="EMBL" id="SDJ12443.1"/>
    </source>
</evidence>
<dbReference type="EMBL" id="FNEK01000012">
    <property type="protein sequence ID" value="SDJ12443.1"/>
    <property type="molecule type" value="Genomic_DNA"/>
</dbReference>
<dbReference type="RefSeq" id="WP_093153083.1">
    <property type="nucleotide sequence ID" value="NZ_FNEK01000012.1"/>
</dbReference>
<proteinExistence type="predicted"/>
<reference evidence="1 2" key="1">
    <citation type="submission" date="2016-10" db="EMBL/GenBank/DDBJ databases">
        <authorList>
            <person name="de Groot N.N."/>
        </authorList>
    </citation>
    <scope>NUCLEOTIDE SEQUENCE [LARGE SCALE GENOMIC DNA]</scope>
    <source>
        <strain evidence="1 2">DSM 25294</strain>
    </source>
</reference>
<dbReference type="Proteomes" id="UP000199382">
    <property type="component" value="Unassembled WGS sequence"/>
</dbReference>
<accession>A0A1G8R6H0</accession>
<protein>
    <submittedName>
        <fullName evidence="1">Uncharacterized protein</fullName>
    </submittedName>
</protein>